<reference evidence="5 6" key="1">
    <citation type="submission" date="2017-04" db="EMBL/GenBank/DDBJ databases">
        <title>Complete genome sequence of Flavobacterium kingsejong AJ004.</title>
        <authorList>
            <person name="Lee P.C."/>
        </authorList>
    </citation>
    <scope>NUCLEOTIDE SEQUENCE [LARGE SCALE GENOMIC DNA]</scope>
    <source>
        <strain evidence="5 6">AJ004</strain>
    </source>
</reference>
<evidence type="ECO:0000256" key="3">
    <source>
        <dbReference type="ARBA" id="ARBA00022801"/>
    </source>
</evidence>
<dbReference type="GO" id="GO:0008745">
    <property type="term" value="F:N-acetylmuramoyl-L-alanine amidase activity"/>
    <property type="evidence" value="ECO:0007669"/>
    <property type="project" value="UniProtKB-EC"/>
</dbReference>
<dbReference type="InterPro" id="IPR002508">
    <property type="entry name" value="MurNAc-LAA_cat"/>
</dbReference>
<dbReference type="GO" id="GO:0030288">
    <property type="term" value="C:outer membrane-bounded periplasmic space"/>
    <property type="evidence" value="ECO:0007669"/>
    <property type="project" value="TreeGrafter"/>
</dbReference>
<gene>
    <name evidence="5" type="ORF">FK004_12275</name>
</gene>
<organism evidence="5 6">
    <name type="scientific">Flavobacterium kingsejongi</name>
    <dbReference type="NCBI Taxonomy" id="1678728"/>
    <lineage>
        <taxon>Bacteria</taxon>
        <taxon>Pseudomonadati</taxon>
        <taxon>Bacteroidota</taxon>
        <taxon>Flavobacteriia</taxon>
        <taxon>Flavobacteriales</taxon>
        <taxon>Flavobacteriaceae</taxon>
        <taxon>Flavobacterium</taxon>
    </lineage>
</organism>
<proteinExistence type="predicted"/>
<dbReference type="PANTHER" id="PTHR30404">
    <property type="entry name" value="N-ACETYLMURAMOYL-L-ALANINE AMIDASE"/>
    <property type="match status" value="1"/>
</dbReference>
<dbReference type="OrthoDB" id="9806267at2"/>
<comment type="catalytic activity">
    <reaction evidence="1">
        <text>Hydrolyzes the link between N-acetylmuramoyl residues and L-amino acid residues in certain cell-wall glycopeptides.</text>
        <dbReference type="EC" id="3.5.1.28"/>
    </reaction>
</comment>
<evidence type="ECO:0000256" key="1">
    <source>
        <dbReference type="ARBA" id="ARBA00001561"/>
    </source>
</evidence>
<dbReference type="InterPro" id="IPR050695">
    <property type="entry name" value="N-acetylmuramoyl_amidase_3"/>
</dbReference>
<accession>A0A2S1LQA8</accession>
<keyword evidence="6" id="KW-1185">Reference proteome</keyword>
<dbReference type="KEGG" id="fki:FK004_12275"/>
<keyword evidence="3" id="KW-0378">Hydrolase</keyword>
<dbReference type="Pfam" id="PF01520">
    <property type="entry name" value="Amidase_3"/>
    <property type="match status" value="1"/>
</dbReference>
<dbReference type="EMBL" id="CP020919">
    <property type="protein sequence ID" value="AWG25943.1"/>
    <property type="molecule type" value="Genomic_DNA"/>
</dbReference>
<dbReference type="GO" id="GO:0009253">
    <property type="term" value="P:peptidoglycan catabolic process"/>
    <property type="evidence" value="ECO:0007669"/>
    <property type="project" value="InterPro"/>
</dbReference>
<evidence type="ECO:0000259" key="4">
    <source>
        <dbReference type="SMART" id="SM00646"/>
    </source>
</evidence>
<dbReference type="Proteomes" id="UP000244677">
    <property type="component" value="Chromosome"/>
</dbReference>
<dbReference type="PANTHER" id="PTHR30404:SF0">
    <property type="entry name" value="N-ACETYLMURAMOYL-L-ALANINE AMIDASE AMIC"/>
    <property type="match status" value="1"/>
</dbReference>
<dbReference type="EC" id="3.5.1.28" evidence="2"/>
<dbReference type="RefSeq" id="WP_108737486.1">
    <property type="nucleotide sequence ID" value="NZ_CP020919.1"/>
</dbReference>
<feature type="domain" description="MurNAc-LAA" evidence="4">
    <location>
        <begin position="89"/>
        <end position="202"/>
    </location>
</feature>
<sequence length="205" mass="22837">MKKQIKVMLAFAIVLSFAFTIPQIPVKPFRVIIDAGHGGRDYGAKTGQATEKDITEAIAQKIKLMNKDQNIEIYVTRNGDTFMDLKDRVQFVNSLDANLLISLHVSSDKDVASSGMGIYTYTDSSHYKESTAYANQLKNKLSENKNWQIAPIKEASFYILKNVNTPALHLDLGYLSNAKDKAILSSTDGQDEISNAILDYIQAIR</sequence>
<evidence type="ECO:0000256" key="2">
    <source>
        <dbReference type="ARBA" id="ARBA00011901"/>
    </source>
</evidence>
<dbReference type="Gene3D" id="3.40.630.40">
    <property type="entry name" value="Zn-dependent exopeptidases"/>
    <property type="match status" value="1"/>
</dbReference>
<evidence type="ECO:0000313" key="5">
    <source>
        <dbReference type="EMBL" id="AWG25943.1"/>
    </source>
</evidence>
<dbReference type="SMART" id="SM00646">
    <property type="entry name" value="Ami_3"/>
    <property type="match status" value="1"/>
</dbReference>
<protein>
    <recommendedName>
        <fullName evidence="2">N-acetylmuramoyl-L-alanine amidase</fullName>
        <ecNumber evidence="2">3.5.1.28</ecNumber>
    </recommendedName>
</protein>
<dbReference type="SUPFAM" id="SSF53187">
    <property type="entry name" value="Zn-dependent exopeptidases"/>
    <property type="match status" value="1"/>
</dbReference>
<name>A0A2S1LQA8_9FLAO</name>
<dbReference type="AlphaFoldDB" id="A0A2S1LQA8"/>
<evidence type="ECO:0000313" key="6">
    <source>
        <dbReference type="Proteomes" id="UP000244677"/>
    </source>
</evidence>
<dbReference type="CDD" id="cd02696">
    <property type="entry name" value="MurNAc-LAA"/>
    <property type="match status" value="1"/>
</dbReference>